<sequence>MTDVDSDDTPASRLNALAEAAERRNIGQVGGASGKQLLQEHERRQMFRRLINPGIYRPNPEEVAVASLKARVLSTLAENLLRDPDNPKFRQFKTTNTTIERNLVKPKGALEYAIALGFRPEVKEFQPYYAWNKHRMEDLRAGAAILKEALDTEAQKQQRSNQSKQTRKEAAEEVKLAFLDDRMSKSLRDQMEREAREARLARGSSGRNDNSESIGELLTPIAGSASLDTLDRDGNTDNPPPYQS</sequence>
<organism evidence="3 4">
    <name type="scientific">Coniophora puteana (strain RWD-64-598)</name>
    <name type="common">Brown rot fungus</name>
    <dbReference type="NCBI Taxonomy" id="741705"/>
    <lineage>
        <taxon>Eukaryota</taxon>
        <taxon>Fungi</taxon>
        <taxon>Dikarya</taxon>
        <taxon>Basidiomycota</taxon>
        <taxon>Agaricomycotina</taxon>
        <taxon>Agaricomycetes</taxon>
        <taxon>Agaricomycetidae</taxon>
        <taxon>Boletales</taxon>
        <taxon>Coniophorineae</taxon>
        <taxon>Coniophoraceae</taxon>
        <taxon>Coniophora</taxon>
    </lineage>
</organism>
<dbReference type="Gene3D" id="1.20.58.2190">
    <property type="match status" value="1"/>
</dbReference>
<feature type="region of interest" description="Disordered" evidence="1">
    <location>
        <begin position="152"/>
        <end position="171"/>
    </location>
</feature>
<reference evidence="4" key="1">
    <citation type="journal article" date="2012" name="Science">
        <title>The Paleozoic origin of enzymatic lignin decomposition reconstructed from 31 fungal genomes.</title>
        <authorList>
            <person name="Floudas D."/>
            <person name="Binder M."/>
            <person name="Riley R."/>
            <person name="Barry K."/>
            <person name="Blanchette R.A."/>
            <person name="Henrissat B."/>
            <person name="Martinez A.T."/>
            <person name="Otillar R."/>
            <person name="Spatafora J.W."/>
            <person name="Yadav J.S."/>
            <person name="Aerts A."/>
            <person name="Benoit I."/>
            <person name="Boyd A."/>
            <person name="Carlson A."/>
            <person name="Copeland A."/>
            <person name="Coutinho P.M."/>
            <person name="de Vries R.P."/>
            <person name="Ferreira P."/>
            <person name="Findley K."/>
            <person name="Foster B."/>
            <person name="Gaskell J."/>
            <person name="Glotzer D."/>
            <person name="Gorecki P."/>
            <person name="Heitman J."/>
            <person name="Hesse C."/>
            <person name="Hori C."/>
            <person name="Igarashi K."/>
            <person name="Jurgens J.A."/>
            <person name="Kallen N."/>
            <person name="Kersten P."/>
            <person name="Kohler A."/>
            <person name="Kuees U."/>
            <person name="Kumar T.K.A."/>
            <person name="Kuo A."/>
            <person name="LaButti K."/>
            <person name="Larrondo L.F."/>
            <person name="Lindquist E."/>
            <person name="Ling A."/>
            <person name="Lombard V."/>
            <person name="Lucas S."/>
            <person name="Lundell T."/>
            <person name="Martin R."/>
            <person name="McLaughlin D.J."/>
            <person name="Morgenstern I."/>
            <person name="Morin E."/>
            <person name="Murat C."/>
            <person name="Nagy L.G."/>
            <person name="Nolan M."/>
            <person name="Ohm R.A."/>
            <person name="Patyshakuliyeva A."/>
            <person name="Rokas A."/>
            <person name="Ruiz-Duenas F.J."/>
            <person name="Sabat G."/>
            <person name="Salamov A."/>
            <person name="Samejima M."/>
            <person name="Schmutz J."/>
            <person name="Slot J.C."/>
            <person name="St John F."/>
            <person name="Stenlid J."/>
            <person name="Sun H."/>
            <person name="Sun S."/>
            <person name="Syed K."/>
            <person name="Tsang A."/>
            <person name="Wiebenga A."/>
            <person name="Young D."/>
            <person name="Pisabarro A."/>
            <person name="Eastwood D.C."/>
            <person name="Martin F."/>
            <person name="Cullen D."/>
            <person name="Grigoriev I.V."/>
            <person name="Hibbett D.S."/>
        </authorList>
    </citation>
    <scope>NUCLEOTIDE SEQUENCE [LARGE SCALE GENOMIC DNA]</scope>
    <source>
        <strain evidence="4">RWD-64-598 SS2</strain>
    </source>
</reference>
<gene>
    <name evidence="3" type="ORF">CONPUDRAFT_64629</name>
</gene>
<dbReference type="KEGG" id="cput:CONPUDRAFT_64629"/>
<keyword evidence="4" id="KW-1185">Reference proteome</keyword>
<dbReference type="AlphaFoldDB" id="A0A5M3MBX0"/>
<comment type="caution">
    <text evidence="3">The sequence shown here is derived from an EMBL/GenBank/DDBJ whole genome shotgun (WGS) entry which is preliminary data.</text>
</comment>
<feature type="region of interest" description="Disordered" evidence="1">
    <location>
        <begin position="185"/>
        <end position="244"/>
    </location>
</feature>
<evidence type="ECO:0000313" key="3">
    <source>
        <dbReference type="EMBL" id="EIW76131.1"/>
    </source>
</evidence>
<accession>A0A5M3MBX0</accession>
<dbReference type="InterPro" id="IPR018997">
    <property type="entry name" value="PUB_domain"/>
</dbReference>
<dbReference type="GeneID" id="19208371"/>
<evidence type="ECO:0000256" key="1">
    <source>
        <dbReference type="SAM" id="MobiDB-lite"/>
    </source>
</evidence>
<protein>
    <recommendedName>
        <fullName evidence="2">PUB domain-containing protein</fullName>
    </recommendedName>
</protein>
<feature type="domain" description="PUB" evidence="2">
    <location>
        <begin position="71"/>
        <end position="140"/>
    </location>
</feature>
<dbReference type="OMA" id="HVNLETE"/>
<evidence type="ECO:0000259" key="2">
    <source>
        <dbReference type="Pfam" id="PF09409"/>
    </source>
</evidence>
<dbReference type="RefSeq" id="XP_007773346.1">
    <property type="nucleotide sequence ID" value="XM_007775156.1"/>
</dbReference>
<dbReference type="OrthoDB" id="49605at2759"/>
<dbReference type="Proteomes" id="UP000053558">
    <property type="component" value="Unassembled WGS sequence"/>
</dbReference>
<evidence type="ECO:0000313" key="4">
    <source>
        <dbReference type="Proteomes" id="UP000053558"/>
    </source>
</evidence>
<dbReference type="SUPFAM" id="SSF143503">
    <property type="entry name" value="PUG domain-like"/>
    <property type="match status" value="1"/>
</dbReference>
<proteinExistence type="predicted"/>
<dbReference type="Pfam" id="PF09409">
    <property type="entry name" value="PUB"/>
    <property type="match status" value="1"/>
</dbReference>
<name>A0A5M3MBX0_CONPW</name>
<dbReference type="CDD" id="cd09212">
    <property type="entry name" value="PUB"/>
    <property type="match status" value="1"/>
</dbReference>
<dbReference type="EMBL" id="JH711586">
    <property type="protein sequence ID" value="EIW76131.1"/>
    <property type="molecule type" value="Genomic_DNA"/>
</dbReference>
<feature type="compositionally biased region" description="Basic and acidic residues" evidence="1">
    <location>
        <begin position="185"/>
        <end position="200"/>
    </location>
</feature>
<dbReference type="InterPro" id="IPR036339">
    <property type="entry name" value="PUB-like_dom_sf"/>
</dbReference>